<dbReference type="EMBL" id="JBAHYK010001786">
    <property type="protein sequence ID" value="KAL0566756.1"/>
    <property type="molecule type" value="Genomic_DNA"/>
</dbReference>
<gene>
    <name evidence="1" type="ORF">V5O48_015247</name>
</gene>
<name>A0ABR3EV26_9AGAR</name>
<proteinExistence type="predicted"/>
<protein>
    <submittedName>
        <fullName evidence="1">Uncharacterized protein</fullName>
    </submittedName>
</protein>
<comment type="caution">
    <text evidence="1">The sequence shown here is derived from an EMBL/GenBank/DDBJ whole genome shotgun (WGS) entry which is preliminary data.</text>
</comment>
<reference evidence="1 2" key="1">
    <citation type="submission" date="2024-02" db="EMBL/GenBank/DDBJ databases">
        <title>A draft genome for the cacao thread blight pathogen Marasmius crinis-equi.</title>
        <authorList>
            <person name="Cohen S.P."/>
            <person name="Baruah I.K."/>
            <person name="Amoako-Attah I."/>
            <person name="Bukari Y."/>
            <person name="Meinhardt L.W."/>
            <person name="Bailey B.A."/>
        </authorList>
    </citation>
    <scope>NUCLEOTIDE SEQUENCE [LARGE SCALE GENOMIC DNA]</scope>
    <source>
        <strain evidence="1 2">GH-76</strain>
    </source>
</reference>
<dbReference type="Proteomes" id="UP001465976">
    <property type="component" value="Unassembled WGS sequence"/>
</dbReference>
<keyword evidence="2" id="KW-1185">Reference proteome</keyword>
<accession>A0ABR3EV26</accession>
<evidence type="ECO:0000313" key="1">
    <source>
        <dbReference type="EMBL" id="KAL0566756.1"/>
    </source>
</evidence>
<evidence type="ECO:0000313" key="2">
    <source>
        <dbReference type="Proteomes" id="UP001465976"/>
    </source>
</evidence>
<sequence>MNVDCETGIYDGFKPHKEGLAAHFTPVESDLQVKYHDLSYHELLKPREFGESSMPYRLCWGLLSVLGLPEVRVISDNVFVCSTNLPAIPAIPSDQSYALSFADDVLCRTSYSSLHTSPAHNKPVGIPGFGRWLFDNMALERTSAQKLEDVRIFFNKVVEILPRGKHDAPKKFVVCPLAATIALQIHIHYNFERPHTGNTESLETATAQLQSS</sequence>
<organism evidence="1 2">
    <name type="scientific">Marasmius crinis-equi</name>
    <dbReference type="NCBI Taxonomy" id="585013"/>
    <lineage>
        <taxon>Eukaryota</taxon>
        <taxon>Fungi</taxon>
        <taxon>Dikarya</taxon>
        <taxon>Basidiomycota</taxon>
        <taxon>Agaricomycotina</taxon>
        <taxon>Agaricomycetes</taxon>
        <taxon>Agaricomycetidae</taxon>
        <taxon>Agaricales</taxon>
        <taxon>Marasmiineae</taxon>
        <taxon>Marasmiaceae</taxon>
        <taxon>Marasmius</taxon>
    </lineage>
</organism>